<name>A0AAV1SIK9_9ROSI</name>
<comment type="caution">
    <text evidence="1">The sequence shown here is derived from an EMBL/GenBank/DDBJ whole genome shotgun (WGS) entry which is preliminary data.</text>
</comment>
<dbReference type="Proteomes" id="UP001314170">
    <property type="component" value="Unassembled WGS sequence"/>
</dbReference>
<gene>
    <name evidence="1" type="ORF">DCAF_LOCUS22990</name>
</gene>
<protein>
    <submittedName>
        <fullName evidence="1">Uncharacterized protein</fullName>
    </submittedName>
</protein>
<organism evidence="1 2">
    <name type="scientific">Dovyalis caffra</name>
    <dbReference type="NCBI Taxonomy" id="77055"/>
    <lineage>
        <taxon>Eukaryota</taxon>
        <taxon>Viridiplantae</taxon>
        <taxon>Streptophyta</taxon>
        <taxon>Embryophyta</taxon>
        <taxon>Tracheophyta</taxon>
        <taxon>Spermatophyta</taxon>
        <taxon>Magnoliopsida</taxon>
        <taxon>eudicotyledons</taxon>
        <taxon>Gunneridae</taxon>
        <taxon>Pentapetalae</taxon>
        <taxon>rosids</taxon>
        <taxon>fabids</taxon>
        <taxon>Malpighiales</taxon>
        <taxon>Salicaceae</taxon>
        <taxon>Flacourtieae</taxon>
        <taxon>Dovyalis</taxon>
    </lineage>
</organism>
<sequence length="76" mass="8846">MMTSVENPKDSEKGKKILKFDKVVKATLAIECLCVYFITFEAKEESKNETTTYQARVNYYGHRNSDGKRFHESFDV</sequence>
<dbReference type="Gene3D" id="3.10.450.10">
    <property type="match status" value="1"/>
</dbReference>
<proteinExistence type="predicted"/>
<evidence type="ECO:0000313" key="2">
    <source>
        <dbReference type="Proteomes" id="UP001314170"/>
    </source>
</evidence>
<dbReference type="AlphaFoldDB" id="A0AAV1SIK9"/>
<evidence type="ECO:0000313" key="1">
    <source>
        <dbReference type="EMBL" id="CAK7350262.1"/>
    </source>
</evidence>
<accession>A0AAV1SIK9</accession>
<dbReference type="EMBL" id="CAWUPB010001184">
    <property type="protein sequence ID" value="CAK7350262.1"/>
    <property type="molecule type" value="Genomic_DNA"/>
</dbReference>
<keyword evidence="2" id="KW-1185">Reference proteome</keyword>
<reference evidence="1 2" key="1">
    <citation type="submission" date="2024-01" db="EMBL/GenBank/DDBJ databases">
        <authorList>
            <person name="Waweru B."/>
        </authorList>
    </citation>
    <scope>NUCLEOTIDE SEQUENCE [LARGE SCALE GENOMIC DNA]</scope>
</reference>